<evidence type="ECO:0008006" key="3">
    <source>
        <dbReference type="Google" id="ProtNLM"/>
    </source>
</evidence>
<dbReference type="InterPro" id="IPR026906">
    <property type="entry name" value="LRR_5"/>
</dbReference>
<dbReference type="EMBL" id="KB206830">
    <property type="protein sequence ID" value="ELP87655.1"/>
    <property type="molecule type" value="Genomic_DNA"/>
</dbReference>
<name>L7FM29_ENTIV</name>
<sequence length="302" mass="34058">MEEETVFVLENNAFQGKSNCFDLDFLGRVKEIGDFCFKNCTCFLNDLYLPYGLTKIGYGAFENFTTLTTIHLNESITKLPYKCFAGDIYLKEITSPLKEVDVDDYALWKCKNLEKYPKFVPSKCVKSDDRWTLKFCSVTKLEVPEDVDELREFCFKGLTSLECVKIKNTTCLIGKQCFVGCSNIQSICLNESVRFDKHLVFANLSSLTSIELPTTITKVRNFMFKNCIKLKDVIIKKGVVKIGDSAFQNCESLKKINIPQSVTKIGLSCFKGCTSICEISCSSSLHFPLSSLFGVQASLNLI</sequence>
<dbReference type="Pfam" id="PF13306">
    <property type="entry name" value="LRR_5"/>
    <property type="match status" value="2"/>
</dbReference>
<dbReference type="GeneID" id="14886633"/>
<dbReference type="KEGG" id="eiv:EIN_513630"/>
<proteinExistence type="predicted"/>
<dbReference type="PANTHER" id="PTHR45661:SF3">
    <property type="entry name" value="IG-LIKE DOMAIN-CONTAINING PROTEIN"/>
    <property type="match status" value="1"/>
</dbReference>
<dbReference type="AlphaFoldDB" id="L7FM29"/>
<organism evidence="1 2">
    <name type="scientific">Entamoeba invadens IP1</name>
    <dbReference type="NCBI Taxonomy" id="370355"/>
    <lineage>
        <taxon>Eukaryota</taxon>
        <taxon>Amoebozoa</taxon>
        <taxon>Evosea</taxon>
        <taxon>Archamoebae</taxon>
        <taxon>Mastigamoebida</taxon>
        <taxon>Entamoebidae</taxon>
        <taxon>Entamoeba</taxon>
    </lineage>
</organism>
<dbReference type="RefSeq" id="XP_004254426.1">
    <property type="nucleotide sequence ID" value="XM_004254378.1"/>
</dbReference>
<dbReference type="OrthoDB" id="206603at2759"/>
<dbReference type="Gene3D" id="3.80.10.10">
    <property type="entry name" value="Ribonuclease Inhibitor"/>
    <property type="match status" value="3"/>
</dbReference>
<gene>
    <name evidence="1" type="ORF">EIN_513630</name>
</gene>
<evidence type="ECO:0000313" key="2">
    <source>
        <dbReference type="Proteomes" id="UP000014680"/>
    </source>
</evidence>
<dbReference type="Proteomes" id="UP000014680">
    <property type="component" value="Unassembled WGS sequence"/>
</dbReference>
<evidence type="ECO:0000313" key="1">
    <source>
        <dbReference type="EMBL" id="ELP87655.1"/>
    </source>
</evidence>
<keyword evidence="2" id="KW-1185">Reference proteome</keyword>
<accession>L7FM29</accession>
<dbReference type="InterPro" id="IPR032675">
    <property type="entry name" value="LRR_dom_sf"/>
</dbReference>
<dbReference type="SUPFAM" id="SSF52058">
    <property type="entry name" value="L domain-like"/>
    <property type="match status" value="1"/>
</dbReference>
<dbReference type="InterPro" id="IPR053139">
    <property type="entry name" value="Surface_bspA-like"/>
</dbReference>
<reference evidence="1 2" key="1">
    <citation type="submission" date="2012-10" db="EMBL/GenBank/DDBJ databases">
        <authorList>
            <person name="Zafar N."/>
            <person name="Inman J."/>
            <person name="Hall N."/>
            <person name="Lorenzi H."/>
            <person name="Caler E."/>
        </authorList>
    </citation>
    <scope>NUCLEOTIDE SEQUENCE [LARGE SCALE GENOMIC DNA]</scope>
    <source>
        <strain evidence="1 2">IP1</strain>
    </source>
</reference>
<protein>
    <recommendedName>
        <fullName evidence="3">Leucine rich repeat containing protein BspA family protein</fullName>
    </recommendedName>
</protein>
<dbReference type="VEuPathDB" id="AmoebaDB:EIN_513630"/>
<dbReference type="PANTHER" id="PTHR45661">
    <property type="entry name" value="SURFACE ANTIGEN"/>
    <property type="match status" value="1"/>
</dbReference>